<dbReference type="Gene3D" id="3.30.420.40">
    <property type="match status" value="2"/>
</dbReference>
<dbReference type="InterPro" id="IPR001034">
    <property type="entry name" value="DeoR_HTH"/>
</dbReference>
<evidence type="ECO:0000313" key="5">
    <source>
        <dbReference type="EMBL" id="MDQ0995483.1"/>
    </source>
</evidence>
<keyword evidence="2" id="KW-0238">DNA-binding</keyword>
<dbReference type="SMART" id="SM00420">
    <property type="entry name" value="HTH_DEOR"/>
    <property type="match status" value="1"/>
</dbReference>
<dbReference type="InterPro" id="IPR036388">
    <property type="entry name" value="WH-like_DNA-bd_sf"/>
</dbReference>
<keyword evidence="5" id="KW-0418">Kinase</keyword>
<evidence type="ECO:0000256" key="2">
    <source>
        <dbReference type="ARBA" id="ARBA00023125"/>
    </source>
</evidence>
<keyword evidence="6" id="KW-1185">Reference proteome</keyword>
<dbReference type="InterPro" id="IPR050313">
    <property type="entry name" value="Carb_Metab_HTH_regulators"/>
</dbReference>
<dbReference type="InterPro" id="IPR014036">
    <property type="entry name" value="DeoR-like_C"/>
</dbReference>
<dbReference type="CDD" id="cd00090">
    <property type="entry name" value="HTH_ARSR"/>
    <property type="match status" value="1"/>
</dbReference>
<dbReference type="InterPro" id="IPR049382">
    <property type="entry name" value="FGGY_C_2"/>
</dbReference>
<dbReference type="SUPFAM" id="SSF46785">
    <property type="entry name" value="Winged helix' DNA-binding domain"/>
    <property type="match status" value="1"/>
</dbReference>
<evidence type="ECO:0000256" key="1">
    <source>
        <dbReference type="ARBA" id="ARBA00023015"/>
    </source>
</evidence>
<name>A0ABU0S722_9HYPH</name>
<organism evidence="5 6">
    <name type="scientific">Phyllobacterium ifriqiyense</name>
    <dbReference type="NCBI Taxonomy" id="314238"/>
    <lineage>
        <taxon>Bacteria</taxon>
        <taxon>Pseudomonadati</taxon>
        <taxon>Pseudomonadota</taxon>
        <taxon>Alphaproteobacteria</taxon>
        <taxon>Hyphomicrobiales</taxon>
        <taxon>Phyllobacteriaceae</taxon>
        <taxon>Phyllobacterium</taxon>
    </lineage>
</organism>
<dbReference type="Proteomes" id="UP001237780">
    <property type="component" value="Unassembled WGS sequence"/>
</dbReference>
<dbReference type="SMART" id="SM01134">
    <property type="entry name" value="DeoRC"/>
    <property type="match status" value="1"/>
</dbReference>
<dbReference type="InterPro" id="IPR018356">
    <property type="entry name" value="Tscrpt_reg_HTH_DeoR_CS"/>
</dbReference>
<dbReference type="InterPro" id="IPR011991">
    <property type="entry name" value="ArsR-like_HTH"/>
</dbReference>
<dbReference type="PROSITE" id="PS51000">
    <property type="entry name" value="HTH_DEOR_2"/>
    <property type="match status" value="1"/>
</dbReference>
<keyword evidence="3" id="KW-0804">Transcription</keyword>
<dbReference type="Pfam" id="PF21546">
    <property type="entry name" value="FGGY_C_2"/>
    <property type="match status" value="1"/>
</dbReference>
<dbReference type="PANTHER" id="PTHR30363:SF55">
    <property type="entry name" value="HTH-TYPE TRANSCRIPTIONAL REGULATOR ULAR"/>
    <property type="match status" value="1"/>
</dbReference>
<dbReference type="SUPFAM" id="SSF53067">
    <property type="entry name" value="Actin-like ATPase domain"/>
    <property type="match status" value="1"/>
</dbReference>
<keyword evidence="1" id="KW-0805">Transcription regulation</keyword>
<dbReference type="PROSITE" id="PS00894">
    <property type="entry name" value="HTH_DEOR_1"/>
    <property type="match status" value="1"/>
</dbReference>
<dbReference type="InterPro" id="IPR037171">
    <property type="entry name" value="NagB/RpiA_transferase-like"/>
</dbReference>
<dbReference type="Gene3D" id="1.10.10.10">
    <property type="entry name" value="Winged helix-like DNA-binding domain superfamily/Winged helix DNA-binding domain"/>
    <property type="match status" value="1"/>
</dbReference>
<dbReference type="InterPro" id="IPR043129">
    <property type="entry name" value="ATPase_NBD"/>
</dbReference>
<dbReference type="InterPro" id="IPR036390">
    <property type="entry name" value="WH_DNA-bd_sf"/>
</dbReference>
<dbReference type="PANTHER" id="PTHR30363">
    <property type="entry name" value="HTH-TYPE TRANSCRIPTIONAL REGULATOR SRLR-RELATED"/>
    <property type="match status" value="1"/>
</dbReference>
<dbReference type="EMBL" id="JAUSZT010000002">
    <property type="protein sequence ID" value="MDQ0995483.1"/>
    <property type="molecule type" value="Genomic_DNA"/>
</dbReference>
<dbReference type="GO" id="GO:0016301">
    <property type="term" value="F:kinase activity"/>
    <property type="evidence" value="ECO:0007669"/>
    <property type="project" value="UniProtKB-KW"/>
</dbReference>
<dbReference type="Pfam" id="PF08220">
    <property type="entry name" value="HTH_DeoR"/>
    <property type="match status" value="1"/>
</dbReference>
<evidence type="ECO:0000259" key="4">
    <source>
        <dbReference type="PROSITE" id="PS51000"/>
    </source>
</evidence>
<evidence type="ECO:0000313" key="6">
    <source>
        <dbReference type="Proteomes" id="UP001237780"/>
    </source>
</evidence>
<keyword evidence="5" id="KW-0808">Transferase</keyword>
<dbReference type="CDD" id="cd07772">
    <property type="entry name" value="ASKHA_NBD_FGGY_NaCK-like"/>
    <property type="match status" value="1"/>
</dbReference>
<accession>A0ABU0S722</accession>
<evidence type="ECO:0000256" key="3">
    <source>
        <dbReference type="ARBA" id="ARBA00023163"/>
    </source>
</evidence>
<protein>
    <submittedName>
        <fullName evidence="5">DeoR/GlpR family transcriptional regulator of sugar metabolism/sugar (Pentulose or hexulose) kinase</fullName>
    </submittedName>
</protein>
<dbReference type="Pfam" id="PF00455">
    <property type="entry name" value="DeoRC"/>
    <property type="match status" value="1"/>
</dbReference>
<sequence>MNDSERHKQIIDLLQETPFASVRDLQERLGVSPATIRRDIDKLHEIGSARKVYGGISANEVSTGARLSARPYDENRDIAVEAKRAIAEKAASLVRDGDSIIVHAGSTCFQLGIQLARRNVRLYTNSMPLAAYLGEHGTCNLTLAGGVLYREPGIIHDASASVPDFFASRFFVGTQGINNDGLLESHPLLAKAISELSRCADEIVLLADSRKLSIAPRNIVLPLSRIGTIVIDDGLSDAGCKNVGGSRNHDPDCKNGVAELTDHPVIAVFDLGKTNSKLFVLTATGKVVAQARTRPVWNDVGDLRVLDDAALFEWVKLSLRAAVCDHGVNSIMFSGHGCTFALVRGEKLIHPILDYEQEPPTDIAGKIDTLIPKYSETFSPALPLGFNYGRHILWLKERNPDLIHEADAILSYPQFWSWKFSGHKVSEVSYLGCHSHLWAPLADDFSSLVTSQGWREKMPELARAGDWIGTYVVELENGTSAEVAVHNGVHDSNAALYYYRSLGFEDFTLVSTGTWIIIFNSSCPLEVLDSRRDMLANVTVDHQPTATIRFMGGREYDVASGGWNNAISVDVLISVIAKGIFVLPSFAPGGPAQNQTGRFTGPSVDGEERAGAALLYVALMTDLSLDLIQSTNAIVVDGGLVKTGLYANLLASLRQDQRIYSSENPEGSAFGAAALVYGQVGSNPFSNDTREALPSVIAGLTDYRDAWRAMVESGHPSGRQVDHKELLV</sequence>
<proteinExistence type="predicted"/>
<dbReference type="SUPFAM" id="SSF100950">
    <property type="entry name" value="NagB/RpiA/CoA transferase-like"/>
    <property type="match status" value="1"/>
</dbReference>
<dbReference type="PRINTS" id="PR00037">
    <property type="entry name" value="HTHLACR"/>
</dbReference>
<feature type="domain" description="HTH deoR-type" evidence="4">
    <location>
        <begin position="3"/>
        <end position="58"/>
    </location>
</feature>
<reference evidence="5 6" key="1">
    <citation type="submission" date="2023-07" db="EMBL/GenBank/DDBJ databases">
        <title>Comparative genomics of wheat-associated soil bacteria to identify genetic determinants of phenazine resistance.</title>
        <authorList>
            <person name="Mouncey N."/>
        </authorList>
    </citation>
    <scope>NUCLEOTIDE SEQUENCE [LARGE SCALE GENOMIC DNA]</scope>
    <source>
        <strain evidence="5 6">W4I11</strain>
    </source>
</reference>
<comment type="caution">
    <text evidence="5">The sequence shown here is derived from an EMBL/GenBank/DDBJ whole genome shotgun (WGS) entry which is preliminary data.</text>
</comment>
<gene>
    <name evidence="5" type="ORF">QFZ34_000660</name>
</gene>